<dbReference type="OrthoDB" id="65967at2759"/>
<dbReference type="SUPFAM" id="SSF53098">
    <property type="entry name" value="Ribonuclease H-like"/>
    <property type="match status" value="1"/>
</dbReference>
<dbReference type="Proteomes" id="UP000243217">
    <property type="component" value="Unassembled WGS sequence"/>
</dbReference>
<evidence type="ECO:0000256" key="7">
    <source>
        <dbReference type="ARBA" id="ARBA00023242"/>
    </source>
</evidence>
<comment type="caution">
    <text evidence="11">The sequence shown here is derived from an EMBL/GenBank/DDBJ whole genome shotgun (WGS) entry which is preliminary data.</text>
</comment>
<evidence type="ECO:0000256" key="8">
    <source>
        <dbReference type="PROSITE-ProRule" id="PRU00027"/>
    </source>
</evidence>
<keyword evidence="3 8" id="KW-0863">Zinc-finger</keyword>
<dbReference type="InterPro" id="IPR003656">
    <property type="entry name" value="Znf_BED"/>
</dbReference>
<dbReference type="EMBL" id="JNBS01002926">
    <property type="protein sequence ID" value="OQR88965.1"/>
    <property type="molecule type" value="Genomic_DNA"/>
</dbReference>
<protein>
    <recommendedName>
        <fullName evidence="10">BED-type domain-containing protein</fullName>
    </recommendedName>
</protein>
<keyword evidence="6" id="KW-0804">Transcription</keyword>
<evidence type="ECO:0000313" key="11">
    <source>
        <dbReference type="EMBL" id="OQR88965.1"/>
    </source>
</evidence>
<dbReference type="InterPro" id="IPR012337">
    <property type="entry name" value="RNaseH-like_sf"/>
</dbReference>
<evidence type="ECO:0000313" key="12">
    <source>
        <dbReference type="Proteomes" id="UP000243217"/>
    </source>
</evidence>
<dbReference type="GO" id="GO:0005634">
    <property type="term" value="C:nucleus"/>
    <property type="evidence" value="ECO:0007669"/>
    <property type="project" value="UniProtKB-SubCell"/>
</dbReference>
<keyword evidence="7" id="KW-0539">Nucleus</keyword>
<sequence length="562" mass="62729">MGRHRDPLWKWFDETPVQRPGKITACVTCKFCGNHVCAVTTSLKRHLEICRKRDTTLLPDHDLPLVDVHHKRRLPAEEASSASYKRPAPAEPPVASTSTSASTAKKQERDKLLARAFLRSSTTPAVVKNPSFLDFIKSLAPNYVVPAINDIFGGLLDAEYTMEMDAIRSQLTSTGAGMLSLHASRKFCMLFTPLPFAVPVLSSCAPQDNAQAITTDIIAARRATRAFITSQLAGDSNEIFSMERSSLPFLSFCGNGSPLMPTIRTMLDSEQSNDSFDFTYGNLSIALHHVCRDICALLGPKTLIKRVLILLYYFKHHESLKKLFATTCHDARRENASLPKYFDTGRFASIVDMLTQLSDFRSIFSSMAASVANNESLHMNLNPTLASILYDSVLWKSVIALIDVLKPISEAIRYLEGSEATFSSAYAIYLHLKIHFLDIPNGLYSSIGVDLSQQDCKRDIVNILSHHVSSIYTPVHALAFRCDPFYDGLRNYISSKYDANFLNLNEEFLSECRAGIAHLCRKSKSQESKVLSQFCLYCARTSMVQDVFTVTKAMLPNCIWSQ</sequence>
<dbReference type="GO" id="GO:0008270">
    <property type="term" value="F:zinc ion binding"/>
    <property type="evidence" value="ECO:0007669"/>
    <property type="project" value="UniProtKB-KW"/>
</dbReference>
<feature type="non-terminal residue" evidence="11">
    <location>
        <position position="562"/>
    </location>
</feature>
<dbReference type="AlphaFoldDB" id="A0A1V9YT69"/>
<keyword evidence="2" id="KW-0479">Metal-binding</keyword>
<dbReference type="PANTHER" id="PTHR46481:SF10">
    <property type="entry name" value="ZINC FINGER BED DOMAIN-CONTAINING PROTEIN 39"/>
    <property type="match status" value="1"/>
</dbReference>
<evidence type="ECO:0000256" key="2">
    <source>
        <dbReference type="ARBA" id="ARBA00022723"/>
    </source>
</evidence>
<feature type="domain" description="BED-type" evidence="10">
    <location>
        <begin position="3"/>
        <end position="57"/>
    </location>
</feature>
<dbReference type="PROSITE" id="PS50808">
    <property type="entry name" value="ZF_BED"/>
    <property type="match status" value="1"/>
</dbReference>
<dbReference type="InterPro" id="IPR052035">
    <property type="entry name" value="ZnF_BED_domain_contain"/>
</dbReference>
<feature type="compositionally biased region" description="Low complexity" evidence="9">
    <location>
        <begin position="93"/>
        <end position="104"/>
    </location>
</feature>
<evidence type="ECO:0000259" key="10">
    <source>
        <dbReference type="PROSITE" id="PS50808"/>
    </source>
</evidence>
<evidence type="ECO:0000256" key="6">
    <source>
        <dbReference type="ARBA" id="ARBA00023163"/>
    </source>
</evidence>
<reference evidence="11 12" key="1">
    <citation type="journal article" date="2014" name="Genome Biol. Evol.">
        <title>The secreted proteins of Achlya hypogyna and Thraustotheca clavata identify the ancestral oomycete secretome and reveal gene acquisitions by horizontal gene transfer.</title>
        <authorList>
            <person name="Misner I."/>
            <person name="Blouin N."/>
            <person name="Leonard G."/>
            <person name="Richards T.A."/>
            <person name="Lane C.E."/>
        </authorList>
    </citation>
    <scope>NUCLEOTIDE SEQUENCE [LARGE SCALE GENOMIC DNA]</scope>
    <source>
        <strain evidence="11 12">ATCC 34112</strain>
    </source>
</reference>
<gene>
    <name evidence="11" type="ORF">THRCLA_09996</name>
</gene>
<keyword evidence="5" id="KW-0805">Transcription regulation</keyword>
<comment type="subcellular location">
    <subcellularLocation>
        <location evidence="1">Nucleus</location>
    </subcellularLocation>
</comment>
<keyword evidence="12" id="KW-1185">Reference proteome</keyword>
<accession>A0A1V9YT69</accession>
<evidence type="ECO:0000256" key="9">
    <source>
        <dbReference type="SAM" id="MobiDB-lite"/>
    </source>
</evidence>
<dbReference type="PANTHER" id="PTHR46481">
    <property type="entry name" value="ZINC FINGER BED DOMAIN-CONTAINING PROTEIN 4"/>
    <property type="match status" value="1"/>
</dbReference>
<dbReference type="SMART" id="SM00614">
    <property type="entry name" value="ZnF_BED"/>
    <property type="match status" value="1"/>
</dbReference>
<evidence type="ECO:0000256" key="5">
    <source>
        <dbReference type="ARBA" id="ARBA00023015"/>
    </source>
</evidence>
<evidence type="ECO:0000256" key="4">
    <source>
        <dbReference type="ARBA" id="ARBA00022833"/>
    </source>
</evidence>
<organism evidence="11 12">
    <name type="scientific">Thraustotheca clavata</name>
    <dbReference type="NCBI Taxonomy" id="74557"/>
    <lineage>
        <taxon>Eukaryota</taxon>
        <taxon>Sar</taxon>
        <taxon>Stramenopiles</taxon>
        <taxon>Oomycota</taxon>
        <taxon>Saprolegniomycetes</taxon>
        <taxon>Saprolegniales</taxon>
        <taxon>Achlyaceae</taxon>
        <taxon>Thraustotheca</taxon>
    </lineage>
</organism>
<evidence type="ECO:0000256" key="3">
    <source>
        <dbReference type="ARBA" id="ARBA00022771"/>
    </source>
</evidence>
<keyword evidence="4" id="KW-0862">Zinc</keyword>
<feature type="region of interest" description="Disordered" evidence="9">
    <location>
        <begin position="76"/>
        <end position="106"/>
    </location>
</feature>
<dbReference type="GO" id="GO:0003677">
    <property type="term" value="F:DNA binding"/>
    <property type="evidence" value="ECO:0007669"/>
    <property type="project" value="InterPro"/>
</dbReference>
<proteinExistence type="predicted"/>
<name>A0A1V9YT69_9STRA</name>
<evidence type="ECO:0000256" key="1">
    <source>
        <dbReference type="ARBA" id="ARBA00004123"/>
    </source>
</evidence>